<feature type="transmembrane region" description="Helical" evidence="1">
    <location>
        <begin position="23"/>
        <end position="42"/>
    </location>
</feature>
<reference evidence="2 3" key="1">
    <citation type="journal article" date="2018" name="Nat. Genet.">
        <title>The Rosa genome provides new insights in the design of modern roses.</title>
        <authorList>
            <person name="Bendahmane M."/>
        </authorList>
    </citation>
    <scope>NUCLEOTIDE SEQUENCE [LARGE SCALE GENOMIC DNA]</scope>
    <source>
        <strain evidence="3">cv. Old Blush</strain>
    </source>
</reference>
<evidence type="ECO:0000313" key="2">
    <source>
        <dbReference type="EMBL" id="PRQ18379.1"/>
    </source>
</evidence>
<organism evidence="2 3">
    <name type="scientific">Rosa chinensis</name>
    <name type="common">China rose</name>
    <dbReference type="NCBI Taxonomy" id="74649"/>
    <lineage>
        <taxon>Eukaryota</taxon>
        <taxon>Viridiplantae</taxon>
        <taxon>Streptophyta</taxon>
        <taxon>Embryophyta</taxon>
        <taxon>Tracheophyta</taxon>
        <taxon>Spermatophyta</taxon>
        <taxon>Magnoliopsida</taxon>
        <taxon>eudicotyledons</taxon>
        <taxon>Gunneridae</taxon>
        <taxon>Pentapetalae</taxon>
        <taxon>rosids</taxon>
        <taxon>fabids</taxon>
        <taxon>Rosales</taxon>
        <taxon>Rosaceae</taxon>
        <taxon>Rosoideae</taxon>
        <taxon>Rosoideae incertae sedis</taxon>
        <taxon>Rosa</taxon>
    </lineage>
</organism>
<comment type="caution">
    <text evidence="2">The sequence shown here is derived from an EMBL/GenBank/DDBJ whole genome shotgun (WGS) entry which is preliminary data.</text>
</comment>
<dbReference type="EMBL" id="PDCK01000045">
    <property type="protein sequence ID" value="PRQ18379.1"/>
    <property type="molecule type" value="Genomic_DNA"/>
</dbReference>
<keyword evidence="1" id="KW-1133">Transmembrane helix</keyword>
<proteinExistence type="predicted"/>
<gene>
    <name evidence="2" type="ORF">RchiOBHm_Chr7g0205381</name>
</gene>
<keyword evidence="3" id="KW-1185">Reference proteome</keyword>
<sequence length="68" mass="7953">MVSVEFENEDFCLFFRRFSVLGLIKRLLVFQFGALFVLGASGPTKEFIFGRFWLLELLNYVGCIVVYF</sequence>
<accession>A0A2P6P8Y4</accession>
<feature type="transmembrane region" description="Helical" evidence="1">
    <location>
        <begin position="48"/>
        <end position="67"/>
    </location>
</feature>
<evidence type="ECO:0000256" key="1">
    <source>
        <dbReference type="SAM" id="Phobius"/>
    </source>
</evidence>
<keyword evidence="1" id="KW-0472">Membrane</keyword>
<dbReference type="Gramene" id="PRQ18379">
    <property type="protein sequence ID" value="PRQ18379"/>
    <property type="gene ID" value="RchiOBHm_Chr7g0205381"/>
</dbReference>
<dbReference type="Proteomes" id="UP000238479">
    <property type="component" value="Chromosome 7"/>
</dbReference>
<keyword evidence="1" id="KW-0812">Transmembrane</keyword>
<dbReference type="AlphaFoldDB" id="A0A2P6P8Y4"/>
<name>A0A2P6P8Y4_ROSCH</name>
<protein>
    <submittedName>
        <fullName evidence="2">Uncharacterized protein</fullName>
    </submittedName>
</protein>
<evidence type="ECO:0000313" key="3">
    <source>
        <dbReference type="Proteomes" id="UP000238479"/>
    </source>
</evidence>